<accession>A0A9D2A9F3</accession>
<reference evidence="3" key="2">
    <citation type="submission" date="2021-04" db="EMBL/GenBank/DDBJ databases">
        <authorList>
            <person name="Gilroy R."/>
        </authorList>
    </citation>
    <scope>NUCLEOTIDE SEQUENCE</scope>
    <source>
        <strain evidence="3">ChiHejej3B27-3195</strain>
    </source>
</reference>
<evidence type="ECO:0000256" key="2">
    <source>
        <dbReference type="SAM" id="SignalP"/>
    </source>
</evidence>
<organism evidence="3 4">
    <name type="scientific">Candidatus Nesterenkonia stercoripullorum</name>
    <dbReference type="NCBI Taxonomy" id="2838701"/>
    <lineage>
        <taxon>Bacteria</taxon>
        <taxon>Bacillati</taxon>
        <taxon>Actinomycetota</taxon>
        <taxon>Actinomycetes</taxon>
        <taxon>Micrococcales</taxon>
        <taxon>Micrococcaceae</taxon>
        <taxon>Nesterenkonia</taxon>
    </lineage>
</organism>
<evidence type="ECO:0008006" key="5">
    <source>
        <dbReference type="Google" id="ProtNLM"/>
    </source>
</evidence>
<dbReference type="PROSITE" id="PS51257">
    <property type="entry name" value="PROKAR_LIPOPROTEIN"/>
    <property type="match status" value="1"/>
</dbReference>
<protein>
    <recommendedName>
        <fullName evidence="5">Lipoprotein</fullName>
    </recommendedName>
</protein>
<reference evidence="3" key="1">
    <citation type="journal article" date="2021" name="PeerJ">
        <title>Extensive microbial diversity within the chicken gut microbiome revealed by metagenomics and culture.</title>
        <authorList>
            <person name="Gilroy R."/>
            <person name="Ravi A."/>
            <person name="Getino M."/>
            <person name="Pursley I."/>
            <person name="Horton D.L."/>
            <person name="Alikhan N.F."/>
            <person name="Baker D."/>
            <person name="Gharbi K."/>
            <person name="Hall N."/>
            <person name="Watson M."/>
            <person name="Adriaenssens E.M."/>
            <person name="Foster-Nyarko E."/>
            <person name="Jarju S."/>
            <person name="Secka A."/>
            <person name="Antonio M."/>
            <person name="Oren A."/>
            <person name="Chaudhuri R.R."/>
            <person name="La Ragione R."/>
            <person name="Hildebrand F."/>
            <person name="Pallen M.J."/>
        </authorList>
    </citation>
    <scope>NUCLEOTIDE SEQUENCE</scope>
    <source>
        <strain evidence="3">ChiHejej3B27-3195</strain>
    </source>
</reference>
<evidence type="ECO:0000313" key="4">
    <source>
        <dbReference type="Proteomes" id="UP000824151"/>
    </source>
</evidence>
<sequence>MTVRGLSALFATTTLAACLVGCSGVDQPDPDPTSSPPSSSSPPSPSPSPAESDQTTPPDEWTDAADWAREMFGGFEPLSESGEGDAVIDLPQDIASSSGGIIRVSYSGTEPLSLESLDADGELTMYLLDTSTEYNTADPSTFDGETNWWGANDPPQQLGVVADGSWDIDVIPVHHLPELPDEGEGVRSYLYNGPGGTVEGTKSDADVGLGLTEITPCLVACDWGGSLENIVEGRLDSDFSGELSPGPSWVIVTHRGEWTMTLPE</sequence>
<feature type="chain" id="PRO_5039701882" description="Lipoprotein" evidence="2">
    <location>
        <begin position="17"/>
        <end position="264"/>
    </location>
</feature>
<dbReference type="AlphaFoldDB" id="A0A9D2A9F3"/>
<dbReference type="Proteomes" id="UP000824151">
    <property type="component" value="Unassembled WGS sequence"/>
</dbReference>
<proteinExistence type="predicted"/>
<evidence type="ECO:0000313" key="3">
    <source>
        <dbReference type="EMBL" id="HIX00865.1"/>
    </source>
</evidence>
<feature type="compositionally biased region" description="Pro residues" evidence="1">
    <location>
        <begin position="30"/>
        <end position="48"/>
    </location>
</feature>
<dbReference type="EMBL" id="DXGD01000447">
    <property type="protein sequence ID" value="HIX00865.1"/>
    <property type="molecule type" value="Genomic_DNA"/>
</dbReference>
<name>A0A9D2A9F3_9MICC</name>
<gene>
    <name evidence="3" type="ORF">H9871_12075</name>
</gene>
<keyword evidence="2" id="KW-0732">Signal</keyword>
<evidence type="ECO:0000256" key="1">
    <source>
        <dbReference type="SAM" id="MobiDB-lite"/>
    </source>
</evidence>
<feature type="region of interest" description="Disordered" evidence="1">
    <location>
        <begin position="21"/>
        <end position="62"/>
    </location>
</feature>
<comment type="caution">
    <text evidence="3">The sequence shown here is derived from an EMBL/GenBank/DDBJ whole genome shotgun (WGS) entry which is preliminary data.</text>
</comment>
<feature type="signal peptide" evidence="2">
    <location>
        <begin position="1"/>
        <end position="16"/>
    </location>
</feature>